<evidence type="ECO:0000259" key="4">
    <source>
        <dbReference type="SMART" id="SM00382"/>
    </source>
</evidence>
<dbReference type="GO" id="GO:0005737">
    <property type="term" value="C:cytoplasm"/>
    <property type="evidence" value="ECO:0007669"/>
    <property type="project" value="TreeGrafter"/>
</dbReference>
<comment type="caution">
    <text evidence="5">The sequence shown here is derived from an EMBL/GenBank/DDBJ whole genome shotgun (WGS) entry which is preliminary data.</text>
</comment>
<evidence type="ECO:0000256" key="1">
    <source>
        <dbReference type="ARBA" id="ARBA00022741"/>
    </source>
</evidence>
<dbReference type="SUPFAM" id="SSF52540">
    <property type="entry name" value="P-loop containing nucleoside triphosphate hydrolases"/>
    <property type="match status" value="2"/>
</dbReference>
<feature type="domain" description="AAA+ ATPase" evidence="4">
    <location>
        <begin position="507"/>
        <end position="634"/>
    </location>
</feature>
<dbReference type="InterPro" id="IPR041569">
    <property type="entry name" value="AAA_lid_3"/>
</dbReference>
<keyword evidence="6" id="KW-1185">Reference proteome</keyword>
<reference evidence="5" key="1">
    <citation type="submission" date="2022-11" db="EMBL/GenBank/DDBJ databases">
        <authorList>
            <person name="Petersen C."/>
        </authorList>
    </citation>
    <scope>NUCLEOTIDE SEQUENCE</scope>
    <source>
        <strain evidence="5">IBT 26290</strain>
    </source>
</reference>
<dbReference type="GO" id="GO:0005524">
    <property type="term" value="F:ATP binding"/>
    <property type="evidence" value="ECO:0007669"/>
    <property type="project" value="UniProtKB-KW"/>
</dbReference>
<reference evidence="5" key="2">
    <citation type="journal article" date="2023" name="IMA Fungus">
        <title>Comparative genomic study of the Penicillium genus elucidates a diverse pangenome and 15 lateral gene transfer events.</title>
        <authorList>
            <person name="Petersen C."/>
            <person name="Sorensen T."/>
            <person name="Nielsen M.R."/>
            <person name="Sondergaard T.E."/>
            <person name="Sorensen J.L."/>
            <person name="Fitzpatrick D.A."/>
            <person name="Frisvad J.C."/>
            <person name="Nielsen K.L."/>
        </authorList>
    </citation>
    <scope>NUCLEOTIDE SEQUENCE</scope>
    <source>
        <strain evidence="5">IBT 26290</strain>
    </source>
</reference>
<evidence type="ECO:0000313" key="5">
    <source>
        <dbReference type="EMBL" id="KAJ5175500.1"/>
    </source>
</evidence>
<dbReference type="GeneID" id="81422678"/>
<dbReference type="Proteomes" id="UP001149163">
    <property type="component" value="Unassembled WGS sequence"/>
</dbReference>
<dbReference type="Gene3D" id="3.40.50.300">
    <property type="entry name" value="P-loop containing nucleotide triphosphate hydrolases"/>
    <property type="match status" value="2"/>
</dbReference>
<dbReference type="PROSITE" id="PS00674">
    <property type="entry name" value="AAA"/>
    <property type="match status" value="1"/>
</dbReference>
<dbReference type="InterPro" id="IPR003959">
    <property type="entry name" value="ATPase_AAA_core"/>
</dbReference>
<dbReference type="InterPro" id="IPR050168">
    <property type="entry name" value="AAA_ATPase_domain"/>
</dbReference>
<evidence type="ECO:0000256" key="2">
    <source>
        <dbReference type="ARBA" id="ARBA00022840"/>
    </source>
</evidence>
<dbReference type="OrthoDB" id="27435at2759"/>
<dbReference type="Pfam" id="PF17862">
    <property type="entry name" value="AAA_lid_3"/>
    <property type="match status" value="1"/>
</dbReference>
<feature type="region of interest" description="Disordered" evidence="3">
    <location>
        <begin position="428"/>
        <end position="455"/>
    </location>
</feature>
<dbReference type="InterPro" id="IPR003593">
    <property type="entry name" value="AAA+_ATPase"/>
</dbReference>
<feature type="domain" description="AAA+ ATPase" evidence="4">
    <location>
        <begin position="239"/>
        <end position="370"/>
    </location>
</feature>
<evidence type="ECO:0000256" key="3">
    <source>
        <dbReference type="SAM" id="MobiDB-lite"/>
    </source>
</evidence>
<dbReference type="AlphaFoldDB" id="A0A9W9IE12"/>
<evidence type="ECO:0000313" key="6">
    <source>
        <dbReference type="Proteomes" id="UP001149163"/>
    </source>
</evidence>
<sequence length="728" mass="81251">MADVRSFTVRPLTKQARSDLKDAFRVYLSSSSLAALRLRADDLCTLTSAERAPKTAIAWTAVENIQSTVVQTSRTLQDIYGIKIGEKVAITKLDGTLDEIESIILVDCSDPEKIEKHGPIATDERCHWEWTLEFQLLRCDVLTTGLVFELELKGQRRSFKVVHIHAQNSRTNRTIFRFTKNSKISIGTETERMKESFSSIVVQPMGLGGLSRQIEDINESLSDFNLDPRRPVMPSFYEHSRGILLYGPKGTGKTTLLQQIENAGWKQVFKIGASSLGRSTSESEMKLRNTFQEAARAKPSVILIDQLEFIAPKRTSLESQSLASVLCENLDAIRSASVLVVAATRHPNHVDDALRTPHRLGTEIELQVPTAQDRAEILHAIRGPVSAGLSDELVDFLAEKTHGYVGADLFALLQLICRKARQRQLLEQGSPLLPAKSPSRDRESDPSLDDPSDGEIRVDLAIRETDILSALQEIRPTAMREVFLETPKVRWSDIGGQHEIKKRLQQAVERPLKTLTVKALATEAGLNFLAVKGAEILSMYVGESERSLREIFRKARAARPSIIFFDEIDAIAGRRSSSSQGGVNVLTTLLNEMDGIEELRNVLVIAATNKPDVLDPALMRPGRLDNIFYIGPPDFEARREILRIWASKSVVDPNVDLDELAACTEGYSGAEMVSICETAGDAALDEEEETKQEQDVKLKHFEYALGQVRRQITDSVIQEYEQWRDAQK</sequence>
<dbReference type="InterPro" id="IPR027417">
    <property type="entry name" value="P-loop_NTPase"/>
</dbReference>
<dbReference type="InterPro" id="IPR003960">
    <property type="entry name" value="ATPase_AAA_CS"/>
</dbReference>
<dbReference type="Gene3D" id="1.10.8.60">
    <property type="match status" value="2"/>
</dbReference>
<dbReference type="Gene3D" id="2.40.40.20">
    <property type="match status" value="1"/>
</dbReference>
<gene>
    <name evidence="5" type="ORF">N7482_001377</name>
</gene>
<organism evidence="5 6">
    <name type="scientific">Penicillium canariense</name>
    <dbReference type="NCBI Taxonomy" id="189055"/>
    <lineage>
        <taxon>Eukaryota</taxon>
        <taxon>Fungi</taxon>
        <taxon>Dikarya</taxon>
        <taxon>Ascomycota</taxon>
        <taxon>Pezizomycotina</taxon>
        <taxon>Eurotiomycetes</taxon>
        <taxon>Eurotiomycetidae</taxon>
        <taxon>Eurotiales</taxon>
        <taxon>Aspergillaceae</taxon>
        <taxon>Penicillium</taxon>
    </lineage>
</organism>
<protein>
    <submittedName>
        <fullName evidence="5">ATPase</fullName>
    </submittedName>
</protein>
<name>A0A9W9IE12_9EURO</name>
<dbReference type="GO" id="GO:0016887">
    <property type="term" value="F:ATP hydrolysis activity"/>
    <property type="evidence" value="ECO:0007669"/>
    <property type="project" value="InterPro"/>
</dbReference>
<proteinExistence type="predicted"/>
<dbReference type="RefSeq" id="XP_056547108.1">
    <property type="nucleotide sequence ID" value="XM_056683502.1"/>
</dbReference>
<dbReference type="EMBL" id="JAPQKN010000001">
    <property type="protein sequence ID" value="KAJ5175500.1"/>
    <property type="molecule type" value="Genomic_DNA"/>
</dbReference>
<dbReference type="PANTHER" id="PTHR23077:SF27">
    <property type="entry name" value="ATPASE FAMILY GENE 2 PROTEIN HOMOLOG A"/>
    <property type="match status" value="1"/>
</dbReference>
<keyword evidence="1" id="KW-0547">Nucleotide-binding</keyword>
<dbReference type="PANTHER" id="PTHR23077">
    <property type="entry name" value="AAA-FAMILY ATPASE"/>
    <property type="match status" value="1"/>
</dbReference>
<dbReference type="Pfam" id="PF00004">
    <property type="entry name" value="AAA"/>
    <property type="match status" value="2"/>
</dbReference>
<accession>A0A9W9IE12</accession>
<keyword evidence="2" id="KW-0067">ATP-binding</keyword>
<dbReference type="SMART" id="SM00382">
    <property type="entry name" value="AAA"/>
    <property type="match status" value="2"/>
</dbReference>